<accession>A0AAV0VB09</accession>
<keyword evidence="1" id="KW-0479">Metal-binding</keyword>
<evidence type="ECO:0000313" key="7">
    <source>
        <dbReference type="EMBL" id="CAI5744874.1"/>
    </source>
</evidence>
<evidence type="ECO:0000256" key="1">
    <source>
        <dbReference type="ARBA" id="ARBA00022723"/>
    </source>
</evidence>
<evidence type="ECO:0000256" key="5">
    <source>
        <dbReference type="SAM" id="MobiDB-lite"/>
    </source>
</evidence>
<organism evidence="7 8">
    <name type="scientific">Peronospora destructor</name>
    <dbReference type="NCBI Taxonomy" id="86335"/>
    <lineage>
        <taxon>Eukaryota</taxon>
        <taxon>Sar</taxon>
        <taxon>Stramenopiles</taxon>
        <taxon>Oomycota</taxon>
        <taxon>Peronosporomycetes</taxon>
        <taxon>Peronosporales</taxon>
        <taxon>Peronosporaceae</taxon>
        <taxon>Peronospora</taxon>
    </lineage>
</organism>
<dbReference type="InterPro" id="IPR013083">
    <property type="entry name" value="Znf_RING/FYVE/PHD"/>
</dbReference>
<dbReference type="EMBL" id="CANTFM010002208">
    <property type="protein sequence ID" value="CAI5744874.1"/>
    <property type="molecule type" value="Genomic_DNA"/>
</dbReference>
<keyword evidence="3" id="KW-0862">Zinc</keyword>
<dbReference type="AlphaFoldDB" id="A0AAV0VB09"/>
<feature type="domain" description="FYVE-type" evidence="6">
    <location>
        <begin position="182"/>
        <end position="244"/>
    </location>
</feature>
<evidence type="ECO:0000256" key="2">
    <source>
        <dbReference type="ARBA" id="ARBA00022771"/>
    </source>
</evidence>
<reference evidence="7" key="1">
    <citation type="submission" date="2022-12" db="EMBL/GenBank/DDBJ databases">
        <authorList>
            <person name="Webb A."/>
        </authorList>
    </citation>
    <scope>NUCLEOTIDE SEQUENCE</scope>
    <source>
        <strain evidence="7">Pd1</strain>
    </source>
</reference>
<keyword evidence="8" id="KW-1185">Reference proteome</keyword>
<dbReference type="Proteomes" id="UP001162029">
    <property type="component" value="Unassembled WGS sequence"/>
</dbReference>
<dbReference type="Gene3D" id="3.30.40.10">
    <property type="entry name" value="Zinc/RING finger domain, C3HC4 (zinc finger)"/>
    <property type="match status" value="1"/>
</dbReference>
<dbReference type="GO" id="GO:0008270">
    <property type="term" value="F:zinc ion binding"/>
    <property type="evidence" value="ECO:0007669"/>
    <property type="project" value="UniProtKB-KW"/>
</dbReference>
<protein>
    <recommendedName>
        <fullName evidence="6">FYVE-type domain-containing protein</fullName>
    </recommendedName>
</protein>
<proteinExistence type="predicted"/>
<gene>
    <name evidence="7" type="ORF">PDE001_LOCUS9998</name>
</gene>
<dbReference type="InterPro" id="IPR011989">
    <property type="entry name" value="ARM-like"/>
</dbReference>
<dbReference type="Gene3D" id="1.25.10.10">
    <property type="entry name" value="Leucine-rich Repeat Variant"/>
    <property type="match status" value="1"/>
</dbReference>
<keyword evidence="2 4" id="KW-0863">Zinc-finger</keyword>
<dbReference type="InterPro" id="IPR011011">
    <property type="entry name" value="Znf_FYVE_PHD"/>
</dbReference>
<evidence type="ECO:0000259" key="6">
    <source>
        <dbReference type="PROSITE" id="PS50178"/>
    </source>
</evidence>
<dbReference type="PANTHER" id="PTHR23164">
    <property type="entry name" value="EARLY ENDOSOME ANTIGEN 1"/>
    <property type="match status" value="1"/>
</dbReference>
<dbReference type="SUPFAM" id="SSF57903">
    <property type="entry name" value="FYVE/PHD zinc finger"/>
    <property type="match status" value="1"/>
</dbReference>
<dbReference type="InterPro" id="IPR000306">
    <property type="entry name" value="Znf_FYVE"/>
</dbReference>
<evidence type="ECO:0000313" key="8">
    <source>
        <dbReference type="Proteomes" id="UP001162029"/>
    </source>
</evidence>
<evidence type="ECO:0000256" key="3">
    <source>
        <dbReference type="ARBA" id="ARBA00022833"/>
    </source>
</evidence>
<dbReference type="Pfam" id="PF01363">
    <property type="entry name" value="FYVE"/>
    <property type="match status" value="1"/>
</dbReference>
<dbReference type="PANTHER" id="PTHR23164:SF29">
    <property type="entry name" value="E3 UBIQUITIN-PROTEIN LIGASE PIB1"/>
    <property type="match status" value="1"/>
</dbReference>
<dbReference type="SMART" id="SM00064">
    <property type="entry name" value="FYVE"/>
    <property type="match status" value="1"/>
</dbReference>
<sequence length="415" mass="45819">MDTPTQAAKAAVGIYRLDRRCHLLLKWIRTSIKLSTSTLLEKYRDETNLGDTVVIQTTTSTTLPADVEEWYTAHSQDLSQHTSENRLSELEKESDDADMEEVVMILPETTDMKEEEPSVDTQLTNAASASAPDGEQQGVKIKNDMQQQLDTSNILDVQGSRFNTGDFRMVLQRCFAPTFMRDNDSPTCGQCGMRFGTFRRRHHCRLCGILYCADCTTNKVKLPIEAPTYEKEQPVCTRCFRNVKAGDFVSIVGLRHKVDDPTSAVDNKVVQIMQLALTLSAGRSETDGNMGLHRVAQLNDVEAAGGVASFCQLLNTDVVPVQQATLEMLANLVELENKAGNELSAGEAFAQSGACAQLVKVMGNRKMEQQLVRSARPEVECMALHLVYHICQSTACQTALRKAGGGHTFTRVAFS</sequence>
<evidence type="ECO:0000256" key="4">
    <source>
        <dbReference type="PROSITE-ProRule" id="PRU00091"/>
    </source>
</evidence>
<dbReference type="PROSITE" id="PS50178">
    <property type="entry name" value="ZF_FYVE"/>
    <property type="match status" value="1"/>
</dbReference>
<dbReference type="InterPro" id="IPR017455">
    <property type="entry name" value="Znf_FYVE-rel"/>
</dbReference>
<name>A0AAV0VB09_9STRA</name>
<comment type="caution">
    <text evidence="7">The sequence shown here is derived from an EMBL/GenBank/DDBJ whole genome shotgun (WGS) entry which is preliminary data.</text>
</comment>
<feature type="region of interest" description="Disordered" evidence="5">
    <location>
        <begin position="75"/>
        <end position="97"/>
    </location>
</feature>